<dbReference type="Pfam" id="PF24033">
    <property type="entry name" value="DUF7342"/>
    <property type="match status" value="1"/>
</dbReference>
<evidence type="ECO:0000313" key="2">
    <source>
        <dbReference type="Proteomes" id="UP000199199"/>
    </source>
</evidence>
<gene>
    <name evidence="1" type="ORF">SAMN04488556_0966</name>
</gene>
<dbReference type="Proteomes" id="UP000199199">
    <property type="component" value="Unassembled WGS sequence"/>
</dbReference>
<dbReference type="EMBL" id="FOZS01000001">
    <property type="protein sequence ID" value="SFS47160.1"/>
    <property type="molecule type" value="Genomic_DNA"/>
</dbReference>
<dbReference type="OrthoDB" id="240032at2157"/>
<protein>
    <submittedName>
        <fullName evidence="1">Uncharacterized protein</fullName>
    </submittedName>
</protein>
<reference evidence="2" key="1">
    <citation type="submission" date="2016-10" db="EMBL/GenBank/DDBJ databases">
        <authorList>
            <person name="Varghese N."/>
            <person name="Submissions S."/>
        </authorList>
    </citation>
    <scope>NUCLEOTIDE SEQUENCE [LARGE SCALE GENOMIC DNA]</scope>
    <source>
        <strain evidence="2">DSM 22427</strain>
    </source>
</reference>
<name>A0A1I6Q4A7_9EURY</name>
<proteinExistence type="predicted"/>
<organism evidence="1 2">
    <name type="scientific">Halostagnicola kamekurae</name>
    <dbReference type="NCBI Taxonomy" id="619731"/>
    <lineage>
        <taxon>Archaea</taxon>
        <taxon>Methanobacteriati</taxon>
        <taxon>Methanobacteriota</taxon>
        <taxon>Stenosarchaea group</taxon>
        <taxon>Halobacteria</taxon>
        <taxon>Halobacteriales</taxon>
        <taxon>Natrialbaceae</taxon>
        <taxon>Halostagnicola</taxon>
    </lineage>
</organism>
<dbReference type="AlphaFoldDB" id="A0A1I6Q4A7"/>
<dbReference type="RefSeq" id="WP_092902224.1">
    <property type="nucleotide sequence ID" value="NZ_FOZS01000001.1"/>
</dbReference>
<sequence length="165" mass="19054">MTDINERAKAHWKEETTSRERLKEVLEETTVYSSVSTIASKALVSEPTTRKYLNEFVESGLAVSMQNGRTTEYKRDEGRVITQRIEELRTTHTHSELLEGIREMNGDIRDFRRKYDVDSVEDLATRLEPEDDGWGDLNEWRSTRKNLALAKAALQVDEAHRVAEV</sequence>
<evidence type="ECO:0000313" key="1">
    <source>
        <dbReference type="EMBL" id="SFS47160.1"/>
    </source>
</evidence>
<accession>A0A1I6Q4A7</accession>
<dbReference type="InterPro" id="IPR055766">
    <property type="entry name" value="DUF7342"/>
</dbReference>
<keyword evidence="2" id="KW-1185">Reference proteome</keyword>